<evidence type="ECO:0000256" key="2">
    <source>
        <dbReference type="ARBA" id="ARBA00010183"/>
    </source>
</evidence>
<comment type="subcellular location">
    <subcellularLocation>
        <location evidence="8">Cytoplasm</location>
    </subcellularLocation>
</comment>
<feature type="active site" evidence="8">
    <location>
        <position position="60"/>
    </location>
</feature>
<dbReference type="Gene3D" id="1.10.1520.10">
    <property type="entry name" value="Ribonuclease III domain"/>
    <property type="match status" value="1"/>
</dbReference>
<dbReference type="SMART" id="SM00358">
    <property type="entry name" value="DSRM"/>
    <property type="match status" value="1"/>
</dbReference>
<name>A0ABU8XR75_9PROT</name>
<dbReference type="Pfam" id="PF14622">
    <property type="entry name" value="Ribonucleas_3_3"/>
    <property type="match status" value="1"/>
</dbReference>
<comment type="subunit">
    <text evidence="8">Homodimer.</text>
</comment>
<proteinExistence type="inferred from homology"/>
<dbReference type="CDD" id="cd10845">
    <property type="entry name" value="DSRM_RNAse_III_family"/>
    <property type="match status" value="1"/>
</dbReference>
<dbReference type="PANTHER" id="PTHR11207">
    <property type="entry name" value="RIBONUCLEASE III"/>
    <property type="match status" value="1"/>
</dbReference>
<dbReference type="SUPFAM" id="SSF69065">
    <property type="entry name" value="RNase III domain-like"/>
    <property type="match status" value="1"/>
</dbReference>
<dbReference type="EMBL" id="JBBLZC010000009">
    <property type="protein sequence ID" value="MEK0083683.1"/>
    <property type="molecule type" value="Genomic_DNA"/>
</dbReference>
<evidence type="ECO:0000256" key="6">
    <source>
        <dbReference type="ARBA" id="ARBA00022801"/>
    </source>
</evidence>
<keyword evidence="8" id="KW-0963">Cytoplasm</keyword>
<evidence type="ECO:0000259" key="10">
    <source>
        <dbReference type="PROSITE" id="PS50142"/>
    </source>
</evidence>
<organism evidence="11 12">
    <name type="scientific">Benzoatithermus flavus</name>
    <dbReference type="NCBI Taxonomy" id="3108223"/>
    <lineage>
        <taxon>Bacteria</taxon>
        <taxon>Pseudomonadati</taxon>
        <taxon>Pseudomonadota</taxon>
        <taxon>Alphaproteobacteria</taxon>
        <taxon>Geminicoccales</taxon>
        <taxon>Geminicoccaceae</taxon>
        <taxon>Benzoatithermus</taxon>
    </lineage>
</organism>
<dbReference type="InterPro" id="IPR036389">
    <property type="entry name" value="RNase_III_sf"/>
</dbReference>
<evidence type="ECO:0000259" key="9">
    <source>
        <dbReference type="PROSITE" id="PS50137"/>
    </source>
</evidence>
<evidence type="ECO:0000256" key="5">
    <source>
        <dbReference type="ARBA" id="ARBA00022759"/>
    </source>
</evidence>
<evidence type="ECO:0000256" key="1">
    <source>
        <dbReference type="ARBA" id="ARBA00000109"/>
    </source>
</evidence>
<feature type="binding site" evidence="8">
    <location>
        <position position="129"/>
    </location>
    <ligand>
        <name>Mg(2+)</name>
        <dbReference type="ChEBI" id="CHEBI:18420"/>
    </ligand>
</feature>
<evidence type="ECO:0000256" key="3">
    <source>
        <dbReference type="ARBA" id="ARBA00022664"/>
    </source>
</evidence>
<comment type="catalytic activity">
    <reaction evidence="1 8">
        <text>Endonucleolytic cleavage to 5'-phosphomonoester.</text>
        <dbReference type="EC" id="3.1.26.3"/>
    </reaction>
</comment>
<keyword evidence="8" id="KW-0819">tRNA processing</keyword>
<keyword evidence="6 8" id="KW-0378">Hydrolase</keyword>
<keyword evidence="8" id="KW-0699">rRNA-binding</keyword>
<dbReference type="NCBIfam" id="TIGR02191">
    <property type="entry name" value="RNaseIII"/>
    <property type="match status" value="1"/>
</dbReference>
<protein>
    <recommendedName>
        <fullName evidence="8">Ribonuclease 3</fullName>
        <ecNumber evidence="8">3.1.26.3</ecNumber>
    </recommendedName>
    <alternativeName>
        <fullName evidence="8">Ribonuclease III</fullName>
        <shortName evidence="8">RNase III</shortName>
    </alternativeName>
</protein>
<dbReference type="InterPro" id="IPR014720">
    <property type="entry name" value="dsRBD_dom"/>
</dbReference>
<dbReference type="SMART" id="SM00535">
    <property type="entry name" value="RIBOc"/>
    <property type="match status" value="1"/>
</dbReference>
<gene>
    <name evidence="8 11" type="primary">rnc</name>
    <name evidence="11" type="ORF">U1T56_11005</name>
</gene>
<dbReference type="PROSITE" id="PS00517">
    <property type="entry name" value="RNASE_3_1"/>
    <property type="match status" value="1"/>
</dbReference>
<comment type="function">
    <text evidence="8">Digests double-stranded RNA. Involved in the processing of primary rRNA transcript to yield the immediate precursors to the large and small rRNAs (23S and 16S). Processes some mRNAs, and tRNAs when they are encoded in the rRNA operon. Processes pre-crRNA and tracrRNA of type II CRISPR loci if present in the organism.</text>
</comment>
<evidence type="ECO:0000256" key="4">
    <source>
        <dbReference type="ARBA" id="ARBA00022722"/>
    </source>
</evidence>
<dbReference type="InterPro" id="IPR000999">
    <property type="entry name" value="RNase_III_dom"/>
</dbReference>
<dbReference type="CDD" id="cd00593">
    <property type="entry name" value="RIBOc"/>
    <property type="match status" value="1"/>
</dbReference>
<evidence type="ECO:0000313" key="12">
    <source>
        <dbReference type="Proteomes" id="UP001375743"/>
    </source>
</evidence>
<feature type="binding site" evidence="8">
    <location>
        <position position="132"/>
    </location>
    <ligand>
        <name>Mg(2+)</name>
        <dbReference type="ChEBI" id="CHEBI:18420"/>
    </ligand>
</feature>
<dbReference type="RefSeq" id="WP_418159528.1">
    <property type="nucleotide sequence ID" value="NZ_JBBLZC010000009.1"/>
</dbReference>
<feature type="active site" evidence="8">
    <location>
        <position position="132"/>
    </location>
</feature>
<keyword evidence="5 8" id="KW-0255">Endonuclease</keyword>
<dbReference type="PANTHER" id="PTHR11207:SF0">
    <property type="entry name" value="RIBONUCLEASE 3"/>
    <property type="match status" value="1"/>
</dbReference>
<dbReference type="PROSITE" id="PS50137">
    <property type="entry name" value="DS_RBD"/>
    <property type="match status" value="1"/>
</dbReference>
<keyword evidence="8" id="KW-0460">Magnesium</keyword>
<feature type="domain" description="DRBM" evidence="9">
    <location>
        <begin position="168"/>
        <end position="237"/>
    </location>
</feature>
<comment type="similarity">
    <text evidence="2">Belongs to the ribonuclease III family.</text>
</comment>
<keyword evidence="3 8" id="KW-0507">mRNA processing</keyword>
<keyword evidence="12" id="KW-1185">Reference proteome</keyword>
<feature type="binding site" evidence="8">
    <location>
        <position position="56"/>
    </location>
    <ligand>
        <name>Mg(2+)</name>
        <dbReference type="ChEBI" id="CHEBI:18420"/>
    </ligand>
</feature>
<evidence type="ECO:0000313" key="11">
    <source>
        <dbReference type="EMBL" id="MEK0083683.1"/>
    </source>
</evidence>
<feature type="domain" description="RNase III" evidence="10">
    <location>
        <begin position="10"/>
        <end position="143"/>
    </location>
</feature>
<dbReference type="InterPro" id="IPR011907">
    <property type="entry name" value="RNase_III"/>
</dbReference>
<comment type="caution">
    <text evidence="11">The sequence shown here is derived from an EMBL/GenBank/DDBJ whole genome shotgun (WGS) entry which is preliminary data.</text>
</comment>
<keyword evidence="8" id="KW-0479">Metal-binding</keyword>
<dbReference type="SUPFAM" id="SSF54768">
    <property type="entry name" value="dsRNA-binding domain-like"/>
    <property type="match status" value="1"/>
</dbReference>
<comment type="cofactor">
    <cofactor evidence="8">
        <name>Mg(2+)</name>
        <dbReference type="ChEBI" id="CHEBI:18420"/>
    </cofactor>
</comment>
<dbReference type="HAMAP" id="MF_00104">
    <property type="entry name" value="RNase_III"/>
    <property type="match status" value="1"/>
</dbReference>
<dbReference type="Proteomes" id="UP001375743">
    <property type="component" value="Unassembled WGS sequence"/>
</dbReference>
<dbReference type="PROSITE" id="PS50142">
    <property type="entry name" value="RNASE_3_2"/>
    <property type="match status" value="1"/>
</dbReference>
<reference evidence="11 12" key="1">
    <citation type="submission" date="2024-01" db="EMBL/GenBank/DDBJ databases">
        <title>Multi-omics insights into the function and evolution of sodium benzoate biodegradation pathways in Benzoatithermus flavus gen. nov., sp. nov. from hot spring.</title>
        <authorList>
            <person name="Hu C.-J."/>
            <person name="Li W.-J."/>
        </authorList>
    </citation>
    <scope>NUCLEOTIDE SEQUENCE [LARGE SCALE GENOMIC DNA]</scope>
    <source>
        <strain evidence="11 12">SYSU G07066</strain>
    </source>
</reference>
<keyword evidence="7 8" id="KW-0694">RNA-binding</keyword>
<evidence type="ECO:0000256" key="8">
    <source>
        <dbReference type="HAMAP-Rule" id="MF_00104"/>
    </source>
</evidence>
<dbReference type="Gene3D" id="3.30.160.20">
    <property type="match status" value="1"/>
</dbReference>
<sequence length="241" mass="26128">MSTRLSKKRRSEIEAALGHAFREPALLEEALTHASSVHPATSRRRGAPRRSYQRLEFLGDRVLGLAIAHLLIERFPDDAEGALTHRHVALVRKEALAQVAQAIGLGRWLQVAASEALPGGVLKPAMLADACEALIGALYLDGGLDAASAFIRRHWEPLIEAVRSPPRDAKMALQEWAQARGLERPSYRVVATRGPAHATTFIVEVGLADQEPAVAEGTSKRAAERAAAGLMLERLENAVHD</sequence>
<keyword evidence="4 8" id="KW-0540">Nuclease</keyword>
<dbReference type="Pfam" id="PF00035">
    <property type="entry name" value="dsrm"/>
    <property type="match status" value="1"/>
</dbReference>
<dbReference type="EC" id="3.1.26.3" evidence="8"/>
<evidence type="ECO:0000256" key="7">
    <source>
        <dbReference type="ARBA" id="ARBA00022884"/>
    </source>
</evidence>
<dbReference type="GO" id="GO:0004525">
    <property type="term" value="F:ribonuclease III activity"/>
    <property type="evidence" value="ECO:0007669"/>
    <property type="project" value="UniProtKB-EC"/>
</dbReference>
<keyword evidence="8" id="KW-0698">rRNA processing</keyword>
<accession>A0ABU8XR75</accession>